<dbReference type="RefSeq" id="WP_343799609.1">
    <property type="nucleotide sequence ID" value="NZ_BAAAGF010000005.1"/>
</dbReference>
<proteinExistence type="predicted"/>
<dbReference type="CDD" id="cd00085">
    <property type="entry name" value="HNHc"/>
    <property type="match status" value="1"/>
</dbReference>
<keyword evidence="3" id="KW-1185">Reference proteome</keyword>
<dbReference type="Pfam" id="PF13391">
    <property type="entry name" value="HNH_2"/>
    <property type="match status" value="1"/>
</dbReference>
<protein>
    <recommendedName>
        <fullName evidence="1">HNH nuclease domain-containing protein</fullName>
    </recommendedName>
</protein>
<reference evidence="2 3" key="1">
    <citation type="journal article" date="2019" name="Int. J. Syst. Evol. Microbiol.">
        <title>The Global Catalogue of Microorganisms (GCM) 10K type strain sequencing project: providing services to taxonomists for standard genome sequencing and annotation.</title>
        <authorList>
            <consortium name="The Broad Institute Genomics Platform"/>
            <consortium name="The Broad Institute Genome Sequencing Center for Infectious Disease"/>
            <person name="Wu L."/>
            <person name="Ma J."/>
        </authorList>
    </citation>
    <scope>NUCLEOTIDE SEQUENCE [LARGE SCALE GENOMIC DNA]</scope>
    <source>
        <strain evidence="2 3">JCM 15976</strain>
    </source>
</reference>
<organism evidence="2 3">
    <name type="scientific">Gaetbulibacter jejuensis</name>
    <dbReference type="NCBI Taxonomy" id="584607"/>
    <lineage>
        <taxon>Bacteria</taxon>
        <taxon>Pseudomonadati</taxon>
        <taxon>Bacteroidota</taxon>
        <taxon>Flavobacteriia</taxon>
        <taxon>Flavobacteriales</taxon>
        <taxon>Flavobacteriaceae</taxon>
        <taxon>Gaetbulibacter</taxon>
    </lineage>
</organism>
<comment type="caution">
    <text evidence="2">The sequence shown here is derived from an EMBL/GenBank/DDBJ whole genome shotgun (WGS) entry which is preliminary data.</text>
</comment>
<name>A0ABN1JZ25_9FLAO</name>
<evidence type="ECO:0000313" key="2">
    <source>
        <dbReference type="EMBL" id="GAA0749898.1"/>
    </source>
</evidence>
<evidence type="ECO:0000313" key="3">
    <source>
        <dbReference type="Proteomes" id="UP001500736"/>
    </source>
</evidence>
<gene>
    <name evidence="2" type="ORF">GCM10009431_30010</name>
</gene>
<dbReference type="InterPro" id="IPR003615">
    <property type="entry name" value="HNH_nuc"/>
</dbReference>
<sequence length="263" mass="30338">MSKVNQHQRAAKAWEVLIKVAEKKDFVRYKELGDKIGIHHRVVRFVLAVIQDYCLENNLPPLTILIGDENGMPGKGFTAWDRDNINQGKEEVYNYNWSSLQNPFRFALKGESEEDLITTLLEKPEKSKEVYQKVKARGMAQIIFRKALLKAYKSRCAICGLSYDIVLQAAHIIPWSKCNLGQKMDVCNGLLLCANHHCLFDKGHIKIDSDYNLIINPKLKQITNLDKNSTRNFNNQKIRLPKNNLWWPNSKYLASHRETKPTS</sequence>
<feature type="domain" description="HNH nuclease" evidence="1">
    <location>
        <begin position="156"/>
        <end position="207"/>
    </location>
</feature>
<accession>A0ABN1JZ25</accession>
<dbReference type="EMBL" id="BAAAGF010000005">
    <property type="protein sequence ID" value="GAA0749898.1"/>
    <property type="molecule type" value="Genomic_DNA"/>
</dbReference>
<dbReference type="Proteomes" id="UP001500736">
    <property type="component" value="Unassembled WGS sequence"/>
</dbReference>
<evidence type="ECO:0000259" key="1">
    <source>
        <dbReference type="Pfam" id="PF13391"/>
    </source>
</evidence>